<evidence type="ECO:0000256" key="1">
    <source>
        <dbReference type="SAM" id="SignalP"/>
    </source>
</evidence>
<keyword evidence="3" id="KW-1185">Reference proteome</keyword>
<dbReference type="RefSeq" id="WP_378253163.1">
    <property type="nucleotide sequence ID" value="NZ_JBHSIT010000002.1"/>
</dbReference>
<dbReference type="EMBL" id="JBHSIT010000002">
    <property type="protein sequence ID" value="MFC4907424.1"/>
    <property type="molecule type" value="Genomic_DNA"/>
</dbReference>
<reference evidence="3" key="1">
    <citation type="journal article" date="2019" name="Int. J. Syst. Evol. Microbiol.">
        <title>The Global Catalogue of Microorganisms (GCM) 10K type strain sequencing project: providing services to taxonomists for standard genome sequencing and annotation.</title>
        <authorList>
            <consortium name="The Broad Institute Genomics Platform"/>
            <consortium name="The Broad Institute Genome Sequencing Center for Infectious Disease"/>
            <person name="Wu L."/>
            <person name="Ma J."/>
        </authorList>
    </citation>
    <scope>NUCLEOTIDE SEQUENCE [LARGE SCALE GENOMIC DNA]</scope>
    <source>
        <strain evidence="3">KLKA75</strain>
    </source>
</reference>
<feature type="chain" id="PRO_5047028683" evidence="1">
    <location>
        <begin position="25"/>
        <end position="207"/>
    </location>
</feature>
<gene>
    <name evidence="2" type="ORF">ACFPCY_08835</name>
</gene>
<dbReference type="Proteomes" id="UP001595872">
    <property type="component" value="Unassembled WGS sequence"/>
</dbReference>
<name>A0ABV9TUT9_9ACTN</name>
<protein>
    <submittedName>
        <fullName evidence="2">Uncharacterized protein</fullName>
    </submittedName>
</protein>
<organism evidence="2 3">
    <name type="scientific">Actinomadura gamaensis</name>
    <dbReference type="NCBI Taxonomy" id="1763541"/>
    <lineage>
        <taxon>Bacteria</taxon>
        <taxon>Bacillati</taxon>
        <taxon>Actinomycetota</taxon>
        <taxon>Actinomycetes</taxon>
        <taxon>Streptosporangiales</taxon>
        <taxon>Thermomonosporaceae</taxon>
        <taxon>Actinomadura</taxon>
    </lineage>
</organism>
<evidence type="ECO:0000313" key="3">
    <source>
        <dbReference type="Proteomes" id="UP001595872"/>
    </source>
</evidence>
<evidence type="ECO:0000313" key="2">
    <source>
        <dbReference type="EMBL" id="MFC4907424.1"/>
    </source>
</evidence>
<sequence>MQSLRKTAALAVAGAAAVSLSAGAAVARADQRSRPANAGVTGRADFVLPYVKDSDVRSFEFDVHGAPWTKPRPYPHMERGLPTDARGTVTVRHYSASRKHTYWAVGEVDCLVTGPRTASVTALMRRVDPAMPDGQKMIGKRVGFSVYDGGKRGDRVGLSWDLMNFWDDKPGTMGENPVGTCMAPTPFAPVTRGGYSVRHAELQPFDF</sequence>
<keyword evidence="1" id="KW-0732">Signal</keyword>
<comment type="caution">
    <text evidence="2">The sequence shown here is derived from an EMBL/GenBank/DDBJ whole genome shotgun (WGS) entry which is preliminary data.</text>
</comment>
<feature type="signal peptide" evidence="1">
    <location>
        <begin position="1"/>
        <end position="24"/>
    </location>
</feature>
<accession>A0ABV9TUT9</accession>
<proteinExistence type="predicted"/>